<feature type="compositionally biased region" description="Polar residues" evidence="1">
    <location>
        <begin position="216"/>
        <end position="226"/>
    </location>
</feature>
<comment type="caution">
    <text evidence="2">The sequence shown here is derived from an EMBL/GenBank/DDBJ whole genome shotgun (WGS) entry which is preliminary data.</text>
</comment>
<evidence type="ECO:0000313" key="2">
    <source>
        <dbReference type="EMBL" id="OZJ04474.1"/>
    </source>
</evidence>
<sequence>MADRANKSTLKRLFSSTCGKAPFKAFIVSVEPLDRLDREHEDQNPFLPSDRPDYPFPTTTLFLLTLAPIVDEVTGGVSFQLLAFLLPTDDQFQALTDLTLLSLTLEKDVLGNEEPSPHGLKRPISALLVDDDSVEEILSPTSPSVHVTTSTPFSSSNEWKRLETITALNEDAAKKRVQEAMTRSILSVEPKTKEPRQEKKVQIIDRVMSPGIDTGHGNSSQPTTSLYDKKASTPSPKKKRDTPEMQNKKLLMSMAIDVLSENGLVKGQDDWKRWFKQLFSVSVFIMGDKINESTFSDIDLKTHVHDTFIFLAQKRQAIHTEGLTDKEADRIRWYADHADLNAVLHGTLPLPPSVPEVDDPRMAPTPAKKSTVTGSIHKPKL</sequence>
<feature type="region of interest" description="Disordered" evidence="1">
    <location>
        <begin position="208"/>
        <end position="246"/>
    </location>
</feature>
<dbReference type="AlphaFoldDB" id="A0A261Y1T9"/>
<name>A0A261Y1T9_9FUNG</name>
<dbReference type="EMBL" id="MVBO01000039">
    <property type="protein sequence ID" value="OZJ04474.1"/>
    <property type="molecule type" value="Genomic_DNA"/>
</dbReference>
<evidence type="ECO:0000256" key="1">
    <source>
        <dbReference type="SAM" id="MobiDB-lite"/>
    </source>
</evidence>
<proteinExistence type="predicted"/>
<protein>
    <submittedName>
        <fullName evidence="2">Uncharacterized protein</fullName>
    </submittedName>
</protein>
<evidence type="ECO:0000313" key="3">
    <source>
        <dbReference type="Proteomes" id="UP000242875"/>
    </source>
</evidence>
<gene>
    <name evidence="2" type="ORF">BZG36_02681</name>
</gene>
<accession>A0A261Y1T9</accession>
<reference evidence="2 3" key="1">
    <citation type="journal article" date="2017" name="Mycologia">
        <title>Bifiguratus adelaidae, gen. et sp. nov., a new member of Mucoromycotina in endophytic and soil-dwelling habitats.</title>
        <authorList>
            <person name="Torres-Cruz T.J."/>
            <person name="Billingsley Tobias T.L."/>
            <person name="Almatruk M."/>
            <person name="Hesse C."/>
            <person name="Kuske C.R."/>
            <person name="Desiro A."/>
            <person name="Benucci G.M."/>
            <person name="Bonito G."/>
            <person name="Stajich J.E."/>
            <person name="Dunlap C."/>
            <person name="Arnold A.E."/>
            <person name="Porras-Alfaro A."/>
        </authorList>
    </citation>
    <scope>NUCLEOTIDE SEQUENCE [LARGE SCALE GENOMIC DNA]</scope>
    <source>
        <strain evidence="2 3">AZ0501</strain>
    </source>
</reference>
<feature type="region of interest" description="Disordered" evidence="1">
    <location>
        <begin position="351"/>
        <end position="381"/>
    </location>
</feature>
<organism evidence="2 3">
    <name type="scientific">Bifiguratus adelaidae</name>
    <dbReference type="NCBI Taxonomy" id="1938954"/>
    <lineage>
        <taxon>Eukaryota</taxon>
        <taxon>Fungi</taxon>
        <taxon>Fungi incertae sedis</taxon>
        <taxon>Mucoromycota</taxon>
        <taxon>Mucoromycotina</taxon>
        <taxon>Endogonomycetes</taxon>
        <taxon>Endogonales</taxon>
        <taxon>Endogonales incertae sedis</taxon>
        <taxon>Bifiguratus</taxon>
    </lineage>
</organism>
<dbReference type="Proteomes" id="UP000242875">
    <property type="component" value="Unassembled WGS sequence"/>
</dbReference>
<keyword evidence="3" id="KW-1185">Reference proteome</keyword>